<keyword evidence="1" id="KW-1133">Transmembrane helix</keyword>
<keyword evidence="1" id="KW-0472">Membrane</keyword>
<keyword evidence="1" id="KW-0812">Transmembrane</keyword>
<name>A0A5C3LIW1_9AGAR</name>
<evidence type="ECO:0000313" key="2">
    <source>
        <dbReference type="EMBL" id="TFK32642.1"/>
    </source>
</evidence>
<evidence type="ECO:0000256" key="1">
    <source>
        <dbReference type="SAM" id="Phobius"/>
    </source>
</evidence>
<sequence length="207" mass="23958">MKETLLRYLPRFRNLLLASYEVGAVLDLLGWLYYNSDQEYKFQMTCDTLKTLEFQSTGYSTVREEEEETKGVLTIFNRAPRLRRLVWDMDGKRAPNIYLPLPVLTNLSISRLPPSHINSLIRKCPSLRCGAFRLEVEDEDENDEEDESGPTETFILAHLHSLLIIANNSSSMDPFKYGVPRSHLLIPLLLQRRIRDITHRVFSTSPS</sequence>
<feature type="transmembrane region" description="Helical" evidence="1">
    <location>
        <begin position="12"/>
        <end position="34"/>
    </location>
</feature>
<dbReference type="EMBL" id="ML213668">
    <property type="protein sequence ID" value="TFK32642.1"/>
    <property type="molecule type" value="Genomic_DNA"/>
</dbReference>
<organism evidence="2 3">
    <name type="scientific">Crucibulum laeve</name>
    <dbReference type="NCBI Taxonomy" id="68775"/>
    <lineage>
        <taxon>Eukaryota</taxon>
        <taxon>Fungi</taxon>
        <taxon>Dikarya</taxon>
        <taxon>Basidiomycota</taxon>
        <taxon>Agaricomycotina</taxon>
        <taxon>Agaricomycetes</taxon>
        <taxon>Agaricomycetidae</taxon>
        <taxon>Agaricales</taxon>
        <taxon>Agaricineae</taxon>
        <taxon>Nidulariaceae</taxon>
        <taxon>Crucibulum</taxon>
    </lineage>
</organism>
<keyword evidence="3" id="KW-1185">Reference proteome</keyword>
<gene>
    <name evidence="2" type="ORF">BDQ12DRAFT_692255</name>
</gene>
<dbReference type="AlphaFoldDB" id="A0A5C3LIW1"/>
<accession>A0A5C3LIW1</accession>
<dbReference type="Proteomes" id="UP000308652">
    <property type="component" value="Unassembled WGS sequence"/>
</dbReference>
<protein>
    <recommendedName>
        <fullName evidence="4">F-box domain-containing protein</fullName>
    </recommendedName>
</protein>
<evidence type="ECO:0008006" key="4">
    <source>
        <dbReference type="Google" id="ProtNLM"/>
    </source>
</evidence>
<reference evidence="2 3" key="1">
    <citation type="journal article" date="2019" name="Nat. Ecol. Evol.">
        <title>Megaphylogeny resolves global patterns of mushroom evolution.</title>
        <authorList>
            <person name="Varga T."/>
            <person name="Krizsan K."/>
            <person name="Foldi C."/>
            <person name="Dima B."/>
            <person name="Sanchez-Garcia M."/>
            <person name="Sanchez-Ramirez S."/>
            <person name="Szollosi G.J."/>
            <person name="Szarkandi J.G."/>
            <person name="Papp V."/>
            <person name="Albert L."/>
            <person name="Andreopoulos W."/>
            <person name="Angelini C."/>
            <person name="Antonin V."/>
            <person name="Barry K.W."/>
            <person name="Bougher N.L."/>
            <person name="Buchanan P."/>
            <person name="Buyck B."/>
            <person name="Bense V."/>
            <person name="Catcheside P."/>
            <person name="Chovatia M."/>
            <person name="Cooper J."/>
            <person name="Damon W."/>
            <person name="Desjardin D."/>
            <person name="Finy P."/>
            <person name="Geml J."/>
            <person name="Haridas S."/>
            <person name="Hughes K."/>
            <person name="Justo A."/>
            <person name="Karasinski D."/>
            <person name="Kautmanova I."/>
            <person name="Kiss B."/>
            <person name="Kocsube S."/>
            <person name="Kotiranta H."/>
            <person name="LaButti K.M."/>
            <person name="Lechner B.E."/>
            <person name="Liimatainen K."/>
            <person name="Lipzen A."/>
            <person name="Lukacs Z."/>
            <person name="Mihaltcheva S."/>
            <person name="Morgado L.N."/>
            <person name="Niskanen T."/>
            <person name="Noordeloos M.E."/>
            <person name="Ohm R.A."/>
            <person name="Ortiz-Santana B."/>
            <person name="Ovrebo C."/>
            <person name="Racz N."/>
            <person name="Riley R."/>
            <person name="Savchenko A."/>
            <person name="Shiryaev A."/>
            <person name="Soop K."/>
            <person name="Spirin V."/>
            <person name="Szebenyi C."/>
            <person name="Tomsovsky M."/>
            <person name="Tulloss R.E."/>
            <person name="Uehling J."/>
            <person name="Grigoriev I.V."/>
            <person name="Vagvolgyi C."/>
            <person name="Papp T."/>
            <person name="Martin F.M."/>
            <person name="Miettinen O."/>
            <person name="Hibbett D.S."/>
            <person name="Nagy L.G."/>
        </authorList>
    </citation>
    <scope>NUCLEOTIDE SEQUENCE [LARGE SCALE GENOMIC DNA]</scope>
    <source>
        <strain evidence="2 3">CBS 166.37</strain>
    </source>
</reference>
<evidence type="ECO:0000313" key="3">
    <source>
        <dbReference type="Proteomes" id="UP000308652"/>
    </source>
</evidence>
<proteinExistence type="predicted"/>